<proteinExistence type="predicted"/>
<dbReference type="Proteomes" id="UP000663874">
    <property type="component" value="Unassembled WGS sequence"/>
</dbReference>
<sequence length="57" mass="6522">MATVTDSARIASMAKRRKTKTKIGKIFASKNEIDIELSPTIKEFIEKVYNAYRICLK</sequence>
<evidence type="ECO:0000313" key="1">
    <source>
        <dbReference type="EMBL" id="CAF4322816.1"/>
    </source>
</evidence>
<protein>
    <submittedName>
        <fullName evidence="1">Uncharacterized protein</fullName>
    </submittedName>
</protein>
<comment type="caution">
    <text evidence="1">The sequence shown here is derived from an EMBL/GenBank/DDBJ whole genome shotgun (WGS) entry which is preliminary data.</text>
</comment>
<evidence type="ECO:0000313" key="2">
    <source>
        <dbReference type="Proteomes" id="UP000663874"/>
    </source>
</evidence>
<gene>
    <name evidence="1" type="ORF">FNK824_LOCUS41400</name>
</gene>
<dbReference type="AlphaFoldDB" id="A0A820JEL7"/>
<feature type="non-terminal residue" evidence="1">
    <location>
        <position position="1"/>
    </location>
</feature>
<organism evidence="1 2">
    <name type="scientific">Rotaria sordida</name>
    <dbReference type="NCBI Taxonomy" id="392033"/>
    <lineage>
        <taxon>Eukaryota</taxon>
        <taxon>Metazoa</taxon>
        <taxon>Spiralia</taxon>
        <taxon>Gnathifera</taxon>
        <taxon>Rotifera</taxon>
        <taxon>Eurotatoria</taxon>
        <taxon>Bdelloidea</taxon>
        <taxon>Philodinida</taxon>
        <taxon>Philodinidae</taxon>
        <taxon>Rotaria</taxon>
    </lineage>
</organism>
<dbReference type="EMBL" id="CAJOBE010039937">
    <property type="protein sequence ID" value="CAF4322816.1"/>
    <property type="molecule type" value="Genomic_DNA"/>
</dbReference>
<name>A0A820JEL7_9BILA</name>
<accession>A0A820JEL7</accession>
<reference evidence="1" key="1">
    <citation type="submission" date="2021-02" db="EMBL/GenBank/DDBJ databases">
        <authorList>
            <person name="Nowell W R."/>
        </authorList>
    </citation>
    <scope>NUCLEOTIDE SEQUENCE</scope>
</reference>